<keyword evidence="5 18" id="KW-0808">Transferase</keyword>
<dbReference type="AlphaFoldDB" id="A0A1D8UT72"/>
<evidence type="ECO:0000256" key="8">
    <source>
        <dbReference type="ARBA" id="ARBA00022833"/>
    </source>
</evidence>
<feature type="binding site" evidence="16">
    <location>
        <position position="44"/>
    </location>
    <ligand>
        <name>Zn(2+)</name>
        <dbReference type="ChEBI" id="CHEBI:29105"/>
    </ligand>
</feature>
<dbReference type="GO" id="GO:0006281">
    <property type="term" value="P:DNA repair"/>
    <property type="evidence" value="ECO:0007669"/>
    <property type="project" value="UniProtKB-KW"/>
</dbReference>
<dbReference type="SMART" id="SM00342">
    <property type="entry name" value="HTH_ARAC"/>
    <property type="match status" value="1"/>
</dbReference>
<dbReference type="GO" id="GO:0003700">
    <property type="term" value="F:DNA-binding transcription factor activity"/>
    <property type="evidence" value="ECO:0007669"/>
    <property type="project" value="InterPro"/>
</dbReference>
<comment type="similarity">
    <text evidence="2">Belongs to the MGMT family.</text>
</comment>
<dbReference type="Gene3D" id="1.10.10.10">
    <property type="entry name" value="Winged helix-like DNA-binding domain superfamily/Winged helix DNA-binding domain"/>
    <property type="match status" value="1"/>
</dbReference>
<dbReference type="SUPFAM" id="SSF46689">
    <property type="entry name" value="Homeodomain-like"/>
    <property type="match status" value="1"/>
</dbReference>
<dbReference type="GO" id="GO:0008270">
    <property type="term" value="F:zinc ion binding"/>
    <property type="evidence" value="ECO:0007669"/>
    <property type="project" value="InterPro"/>
</dbReference>
<evidence type="ECO:0000256" key="13">
    <source>
        <dbReference type="ARBA" id="ARBA00023204"/>
    </source>
</evidence>
<organism evidence="18 19">
    <name type="scientific">Kozakia baliensis</name>
    <dbReference type="NCBI Taxonomy" id="153496"/>
    <lineage>
        <taxon>Bacteria</taxon>
        <taxon>Pseudomonadati</taxon>
        <taxon>Pseudomonadota</taxon>
        <taxon>Alphaproteobacteria</taxon>
        <taxon>Acetobacterales</taxon>
        <taxon>Acetobacteraceae</taxon>
        <taxon>Kozakia</taxon>
    </lineage>
</organism>
<keyword evidence="13" id="KW-0234">DNA repair</keyword>
<dbReference type="STRING" id="153496.A0U89_06315"/>
<evidence type="ECO:0000256" key="2">
    <source>
        <dbReference type="ARBA" id="ARBA00008711"/>
    </source>
</evidence>
<evidence type="ECO:0000256" key="1">
    <source>
        <dbReference type="ARBA" id="ARBA00001286"/>
    </source>
</evidence>
<keyword evidence="11" id="KW-0010">Activator</keyword>
<dbReference type="Proteomes" id="UP000179145">
    <property type="component" value="Chromosome"/>
</dbReference>
<dbReference type="CDD" id="cd06445">
    <property type="entry name" value="ATase"/>
    <property type="match status" value="1"/>
</dbReference>
<dbReference type="NCBIfam" id="TIGR00589">
    <property type="entry name" value="ogt"/>
    <property type="match status" value="1"/>
</dbReference>
<evidence type="ECO:0000313" key="18">
    <source>
        <dbReference type="EMBL" id="AOX16806.1"/>
    </source>
</evidence>
<evidence type="ECO:0000256" key="6">
    <source>
        <dbReference type="ARBA" id="ARBA00022723"/>
    </source>
</evidence>
<keyword evidence="19" id="KW-1185">Reference proteome</keyword>
<dbReference type="NCBIfam" id="NF011964">
    <property type="entry name" value="PRK15435.1"/>
    <property type="match status" value="1"/>
</dbReference>
<dbReference type="Pfam" id="PF01035">
    <property type="entry name" value="DNA_binding_1"/>
    <property type="match status" value="1"/>
</dbReference>
<proteinExistence type="inferred from homology"/>
<dbReference type="eggNOG" id="COG0350">
    <property type="taxonomic scope" value="Bacteria"/>
</dbReference>
<dbReference type="GO" id="GO:0003908">
    <property type="term" value="F:methylated-DNA-[protein]-cysteine S-methyltransferase activity"/>
    <property type="evidence" value="ECO:0007669"/>
    <property type="project" value="UniProtKB-EC"/>
</dbReference>
<evidence type="ECO:0000256" key="9">
    <source>
        <dbReference type="ARBA" id="ARBA00023015"/>
    </source>
</evidence>
<dbReference type="Gene3D" id="3.40.10.10">
    <property type="entry name" value="DNA Methylphosphotriester Repair Domain"/>
    <property type="match status" value="1"/>
</dbReference>
<evidence type="ECO:0000256" key="11">
    <source>
        <dbReference type="ARBA" id="ARBA00023159"/>
    </source>
</evidence>
<dbReference type="InterPro" id="IPR004026">
    <property type="entry name" value="Ada_DNA_repair_Zn-bd"/>
</dbReference>
<feature type="active site" description="Nucleophile; methyl group acceptor from either O6-methylguanine or O4-methylthymine" evidence="15">
    <location>
        <position position="327"/>
    </location>
</feature>
<evidence type="ECO:0000256" key="7">
    <source>
        <dbReference type="ARBA" id="ARBA00022763"/>
    </source>
</evidence>
<dbReference type="InterPro" id="IPR036217">
    <property type="entry name" value="MethylDNA_cys_MeTrfase_DNAb"/>
</dbReference>
<dbReference type="PROSITE" id="PS00041">
    <property type="entry name" value="HTH_ARAC_FAMILY_1"/>
    <property type="match status" value="1"/>
</dbReference>
<gene>
    <name evidence="18" type="ORF">A0U89_06315</name>
</gene>
<dbReference type="InterPro" id="IPR018060">
    <property type="entry name" value="HTH_AraC"/>
</dbReference>
<feature type="domain" description="HTH araC/xylS-type" evidence="17">
    <location>
        <begin position="100"/>
        <end position="189"/>
    </location>
</feature>
<dbReference type="OrthoDB" id="9802228at2"/>
<dbReference type="EMBL" id="CP014674">
    <property type="protein sequence ID" value="AOX16806.1"/>
    <property type="molecule type" value="Genomic_DNA"/>
</dbReference>
<dbReference type="FunFam" id="1.10.10.10:FF:000214">
    <property type="entry name" value="Methylated-DNA--protein-cysteine methyltransferase"/>
    <property type="match status" value="1"/>
</dbReference>
<reference evidence="18 19" key="1">
    <citation type="journal article" date="2016" name="Microb. Cell Fact.">
        <title>Dissection of exopolysaccharide biosynthesis in Kozakia baliensis.</title>
        <authorList>
            <person name="Brandt J.U."/>
            <person name="Jakob F."/>
            <person name="Behr J."/>
            <person name="Geissler A.J."/>
            <person name="Vogel R.F."/>
        </authorList>
    </citation>
    <scope>NUCLEOTIDE SEQUENCE [LARGE SCALE GENOMIC DNA]</scope>
    <source>
        <strain evidence="18 19">DSM 14400</strain>
    </source>
</reference>
<dbReference type="InterPro" id="IPR001497">
    <property type="entry name" value="MethylDNA_cys_MeTrfase_AS"/>
</dbReference>
<evidence type="ECO:0000256" key="14">
    <source>
        <dbReference type="ARBA" id="ARBA00049348"/>
    </source>
</evidence>
<protein>
    <recommendedName>
        <fullName evidence="3">methylated-DNA--[protein]-cysteine S-methyltransferase</fullName>
        <ecNumber evidence="3">2.1.1.63</ecNumber>
    </recommendedName>
</protein>
<feature type="binding site" evidence="16">
    <location>
        <position position="75"/>
    </location>
    <ligand>
        <name>Zn(2+)</name>
        <dbReference type="ChEBI" id="CHEBI:29105"/>
    </ligand>
</feature>
<evidence type="ECO:0000313" key="19">
    <source>
        <dbReference type="Proteomes" id="UP000179145"/>
    </source>
</evidence>
<dbReference type="PROSITE" id="PS00374">
    <property type="entry name" value="MGMT"/>
    <property type="match status" value="1"/>
</dbReference>
<dbReference type="PANTHER" id="PTHR10815">
    <property type="entry name" value="METHYLATED-DNA--PROTEIN-CYSTEINE METHYLTRANSFERASE"/>
    <property type="match status" value="1"/>
</dbReference>
<evidence type="ECO:0000256" key="15">
    <source>
        <dbReference type="PIRSR" id="PIRSR000409-1"/>
    </source>
</evidence>
<dbReference type="GO" id="GO:0043565">
    <property type="term" value="F:sequence-specific DNA binding"/>
    <property type="evidence" value="ECO:0007669"/>
    <property type="project" value="InterPro"/>
</dbReference>
<dbReference type="InterPro" id="IPR009057">
    <property type="entry name" value="Homeodomain-like_sf"/>
</dbReference>
<feature type="binding site" evidence="16">
    <location>
        <position position="48"/>
    </location>
    <ligand>
        <name>Zn(2+)</name>
        <dbReference type="ChEBI" id="CHEBI:29105"/>
    </ligand>
</feature>
<dbReference type="SUPFAM" id="SSF53155">
    <property type="entry name" value="Methylated DNA-protein cysteine methyltransferase domain"/>
    <property type="match status" value="1"/>
</dbReference>
<feature type="active site" description="Nucleophile; methyl group acceptor from methylphosphotriester" evidence="15">
    <location>
        <position position="44"/>
    </location>
</feature>
<name>A0A1D8UT72_9PROT</name>
<dbReference type="Gene3D" id="1.10.10.60">
    <property type="entry name" value="Homeodomain-like"/>
    <property type="match status" value="1"/>
</dbReference>
<feature type="binding site" evidence="16">
    <location>
        <position position="78"/>
    </location>
    <ligand>
        <name>Zn(2+)</name>
        <dbReference type="ChEBI" id="CHEBI:29105"/>
    </ligand>
</feature>
<evidence type="ECO:0000256" key="4">
    <source>
        <dbReference type="ARBA" id="ARBA00022603"/>
    </source>
</evidence>
<dbReference type="EC" id="2.1.1.63" evidence="3"/>
<dbReference type="InterPro" id="IPR035451">
    <property type="entry name" value="Ada-like_dom_sf"/>
</dbReference>
<keyword evidence="7" id="KW-0227">DNA damage</keyword>
<comment type="catalytic activity">
    <reaction evidence="1">
        <text>a 4-O-methyl-thymidine in DNA + L-cysteinyl-[protein] = a thymidine in DNA + S-methyl-L-cysteinyl-[protein]</text>
        <dbReference type="Rhea" id="RHEA:53428"/>
        <dbReference type="Rhea" id="RHEA-COMP:10131"/>
        <dbReference type="Rhea" id="RHEA-COMP:10132"/>
        <dbReference type="Rhea" id="RHEA-COMP:13555"/>
        <dbReference type="Rhea" id="RHEA-COMP:13556"/>
        <dbReference type="ChEBI" id="CHEBI:29950"/>
        <dbReference type="ChEBI" id="CHEBI:82612"/>
        <dbReference type="ChEBI" id="CHEBI:137386"/>
        <dbReference type="ChEBI" id="CHEBI:137387"/>
        <dbReference type="EC" id="2.1.1.63"/>
    </reaction>
</comment>
<comment type="cofactor">
    <cofactor evidence="16">
        <name>Zn(2+)</name>
        <dbReference type="ChEBI" id="CHEBI:29105"/>
    </cofactor>
    <text evidence="16">Binds 1 zinc ion per subunit.</text>
</comment>
<dbReference type="PROSITE" id="PS01124">
    <property type="entry name" value="HTH_ARAC_FAMILY_2"/>
    <property type="match status" value="1"/>
</dbReference>
<dbReference type="InterPro" id="IPR036631">
    <property type="entry name" value="MGMT_N_sf"/>
</dbReference>
<evidence type="ECO:0000256" key="5">
    <source>
        <dbReference type="ARBA" id="ARBA00022679"/>
    </source>
</evidence>
<evidence type="ECO:0000256" key="12">
    <source>
        <dbReference type="ARBA" id="ARBA00023163"/>
    </source>
</evidence>
<evidence type="ECO:0000259" key="17">
    <source>
        <dbReference type="PROSITE" id="PS01124"/>
    </source>
</evidence>
<dbReference type="GO" id="GO:0032259">
    <property type="term" value="P:methylation"/>
    <property type="evidence" value="ECO:0007669"/>
    <property type="project" value="UniProtKB-KW"/>
</dbReference>
<evidence type="ECO:0000256" key="10">
    <source>
        <dbReference type="ARBA" id="ARBA00023125"/>
    </source>
</evidence>
<dbReference type="InterPro" id="IPR016221">
    <property type="entry name" value="Bifunct_regulatory_prot_Ada"/>
</dbReference>
<keyword evidence="6 16" id="KW-0479">Metal-binding</keyword>
<accession>A0A1D8UT72</accession>
<dbReference type="Gene3D" id="3.30.160.70">
    <property type="entry name" value="Methylated DNA-protein cysteine methyltransferase domain"/>
    <property type="match status" value="1"/>
</dbReference>
<evidence type="ECO:0000256" key="3">
    <source>
        <dbReference type="ARBA" id="ARBA00011918"/>
    </source>
</evidence>
<dbReference type="Pfam" id="PF02805">
    <property type="entry name" value="Ada_Zn_binding"/>
    <property type="match status" value="1"/>
</dbReference>
<dbReference type="PANTHER" id="PTHR10815:SF14">
    <property type="entry name" value="BIFUNCTIONAL TRANSCRIPTIONAL ACTIVATOR_DNA REPAIR ENZYME ADA"/>
    <property type="match status" value="1"/>
</dbReference>
<dbReference type="PIRSF" id="PIRSF000409">
    <property type="entry name" value="Ada"/>
    <property type="match status" value="1"/>
</dbReference>
<dbReference type="InterPro" id="IPR036388">
    <property type="entry name" value="WH-like_DNA-bd_sf"/>
</dbReference>
<sequence>MNTISTKIPTIPTEQDARWLRIMARDKTADGQFWYSVRTTGVYCRPSCPSRRCNPENVAIHATLAEAKATGCRPCRPCRPDEGPESYKQTIVAKASRLIEIADEALSLSELATAVGLSPYHFHRLFKTATGVTPKAYANACRAKRLRHELDMNQPMTDAIYNAGFNSSGRFYENAPKMLGMTPRNYRAGGDQEKIRFAVGECYLGAILVASSVKGVVAILLGDDSDALLRELQDRFPKAQFIGSDADYEALVAQIVGFVENPRTDLALPLDIRGTAFQQRIWEALRAIPLGQTMSYSEIATRLGMAGSARAVAGACAANALAVAIPCHRVIRTNGDLSGYRWGIERKRHLLEREAERALNLHTL</sequence>
<dbReference type="KEGG" id="kba:A0U89_06315"/>
<dbReference type="SUPFAM" id="SSF57884">
    <property type="entry name" value="Ada DNA repair protein, N-terminal domain (N-Ada 10)"/>
    <property type="match status" value="1"/>
</dbReference>
<keyword evidence="12" id="KW-0804">Transcription</keyword>
<keyword evidence="8 16" id="KW-0862">Zinc</keyword>
<comment type="catalytic activity">
    <reaction evidence="14">
        <text>a 6-O-methyl-2'-deoxyguanosine in DNA + L-cysteinyl-[protein] = S-methyl-L-cysteinyl-[protein] + a 2'-deoxyguanosine in DNA</text>
        <dbReference type="Rhea" id="RHEA:24000"/>
        <dbReference type="Rhea" id="RHEA-COMP:10131"/>
        <dbReference type="Rhea" id="RHEA-COMP:10132"/>
        <dbReference type="Rhea" id="RHEA-COMP:11367"/>
        <dbReference type="Rhea" id="RHEA-COMP:11368"/>
        <dbReference type="ChEBI" id="CHEBI:29950"/>
        <dbReference type="ChEBI" id="CHEBI:82612"/>
        <dbReference type="ChEBI" id="CHEBI:85445"/>
        <dbReference type="ChEBI" id="CHEBI:85448"/>
        <dbReference type="EC" id="2.1.1.63"/>
    </reaction>
</comment>
<keyword evidence="9" id="KW-0805">Transcription regulation</keyword>
<dbReference type="InterPro" id="IPR014048">
    <property type="entry name" value="MethylDNA_cys_MeTrfase_DNA-bd"/>
</dbReference>
<dbReference type="InterPro" id="IPR018062">
    <property type="entry name" value="HTH_AraC-typ_CS"/>
</dbReference>
<keyword evidence="4 18" id="KW-0489">Methyltransferase</keyword>
<dbReference type="SUPFAM" id="SSF46767">
    <property type="entry name" value="Methylated DNA-protein cysteine methyltransferase, C-terminal domain"/>
    <property type="match status" value="1"/>
</dbReference>
<dbReference type="Pfam" id="PF12833">
    <property type="entry name" value="HTH_18"/>
    <property type="match status" value="1"/>
</dbReference>
<keyword evidence="10" id="KW-0238">DNA-binding</keyword>
<evidence type="ECO:0000256" key="16">
    <source>
        <dbReference type="PIRSR" id="PIRSR000409-3"/>
    </source>
</evidence>